<dbReference type="Pfam" id="PF00501">
    <property type="entry name" value="AMP-binding"/>
    <property type="match status" value="1"/>
</dbReference>
<keyword evidence="6" id="KW-1185">Reference proteome</keyword>
<dbReference type="InterPro" id="IPR020845">
    <property type="entry name" value="AMP-binding_CS"/>
</dbReference>
<name>A0A1L8TNM5_9ENTE</name>
<dbReference type="InterPro" id="IPR025110">
    <property type="entry name" value="AMP-bd_C"/>
</dbReference>
<evidence type="ECO:0000259" key="3">
    <source>
        <dbReference type="Pfam" id="PF00501"/>
    </source>
</evidence>
<dbReference type="PANTHER" id="PTHR43201:SF5">
    <property type="entry name" value="MEDIUM-CHAIN ACYL-COA LIGASE ACSF2, MITOCHONDRIAL"/>
    <property type="match status" value="1"/>
</dbReference>
<dbReference type="AlphaFoldDB" id="A0A1L8TNM5"/>
<sequence>MNDFIKEVTDKTWISKQEFAEDVEKITQQLKALKIGYQDMVLVSLENSSVYPAILQALWQQGVIVHPVSESTPIDQLLNEYQIHHCVGVIISEQINLTEALFVSTTSQLSRKQLTIYGDQAKLALRTSSPVGKLSENNLALVMNTSGTTGKPKRVGLTHEHLFNGARHIAKGHQLTERDTTLVTMPMFHINAQVISILATRLTDGRLVVATKFSAHKFWQQIADNQVTWASVVPTIISILLMNLPAQKEYQKYQKKLQLRFIRSASFSLPKNKLEEFQATFDVPVIEGYGLTEGASQVAINPSDAPKAGSVGKPYGTEIKIFDGTELVEGSQKLGEIAVKGDHVITDYLDPNPTSFFGEWFLTGDLGYFDEEGYLYIKGRKKEMINRGGEKIAPAQVEGVLNKLSFIAQIAVVGLEDPLYGEEVTAVVISRAMGISEAKQRQAIFDFSERKLARYERPTRVEFLEEFPTNPTGKVIRAKLKEIIQAKTHEEEENETASA</sequence>
<dbReference type="Proteomes" id="UP000182077">
    <property type="component" value="Unassembled WGS sequence"/>
</dbReference>
<proteinExistence type="inferred from homology"/>
<reference evidence="5 6" key="1">
    <citation type="submission" date="2014-12" db="EMBL/GenBank/DDBJ databases">
        <title>Draft genome sequences of 29 type strains of Enterococci.</title>
        <authorList>
            <person name="Zhong Z."/>
            <person name="Sun Z."/>
            <person name="Liu W."/>
            <person name="Zhang W."/>
            <person name="Zhang H."/>
        </authorList>
    </citation>
    <scope>NUCLEOTIDE SEQUENCE [LARGE SCALE GENOMIC DNA]</scope>
    <source>
        <strain evidence="5 6">DSM 17122</strain>
    </source>
</reference>
<evidence type="ECO:0000259" key="4">
    <source>
        <dbReference type="Pfam" id="PF13193"/>
    </source>
</evidence>
<feature type="domain" description="AMP-dependent synthetase/ligase" evidence="3">
    <location>
        <begin position="10"/>
        <end position="349"/>
    </location>
</feature>
<evidence type="ECO:0000256" key="2">
    <source>
        <dbReference type="ARBA" id="ARBA00022598"/>
    </source>
</evidence>
<dbReference type="InterPro" id="IPR042099">
    <property type="entry name" value="ANL_N_sf"/>
</dbReference>
<comment type="caution">
    <text evidence="5">The sequence shown here is derived from an EMBL/GenBank/DDBJ whole genome shotgun (WGS) entry which is preliminary data.</text>
</comment>
<dbReference type="InterPro" id="IPR000873">
    <property type="entry name" value="AMP-dep_synth/lig_dom"/>
</dbReference>
<evidence type="ECO:0000313" key="6">
    <source>
        <dbReference type="Proteomes" id="UP000182077"/>
    </source>
</evidence>
<dbReference type="GO" id="GO:0031956">
    <property type="term" value="F:medium-chain fatty acid-CoA ligase activity"/>
    <property type="evidence" value="ECO:0007669"/>
    <property type="project" value="TreeGrafter"/>
</dbReference>
<organism evidence="5 6">
    <name type="scientific">Enterococcus hermanniensis</name>
    <dbReference type="NCBI Taxonomy" id="249189"/>
    <lineage>
        <taxon>Bacteria</taxon>
        <taxon>Bacillati</taxon>
        <taxon>Bacillota</taxon>
        <taxon>Bacilli</taxon>
        <taxon>Lactobacillales</taxon>
        <taxon>Enterococcaceae</taxon>
        <taxon>Enterococcus</taxon>
    </lineage>
</organism>
<feature type="domain" description="AMP-binding enzyme C-terminal" evidence="4">
    <location>
        <begin position="397"/>
        <end position="474"/>
    </location>
</feature>
<evidence type="ECO:0000256" key="1">
    <source>
        <dbReference type="ARBA" id="ARBA00006432"/>
    </source>
</evidence>
<protein>
    <submittedName>
        <fullName evidence="5">Acyl-CoA synthetase</fullName>
    </submittedName>
</protein>
<dbReference type="SUPFAM" id="SSF56801">
    <property type="entry name" value="Acetyl-CoA synthetase-like"/>
    <property type="match status" value="1"/>
</dbReference>
<gene>
    <name evidence="5" type="ORF">RV04_GL001599</name>
</gene>
<dbReference type="Gene3D" id="3.40.50.12780">
    <property type="entry name" value="N-terminal domain of ligase-like"/>
    <property type="match status" value="1"/>
</dbReference>
<keyword evidence="2" id="KW-0436">Ligase</keyword>
<dbReference type="STRING" id="249189.RV04_GL001599"/>
<dbReference type="InterPro" id="IPR045851">
    <property type="entry name" value="AMP-bd_C_sf"/>
</dbReference>
<dbReference type="PROSITE" id="PS00455">
    <property type="entry name" value="AMP_BINDING"/>
    <property type="match status" value="1"/>
</dbReference>
<dbReference type="EMBL" id="JXKQ01000004">
    <property type="protein sequence ID" value="OJG45833.1"/>
    <property type="molecule type" value="Genomic_DNA"/>
</dbReference>
<accession>A0A1L8TNM5</accession>
<dbReference type="Pfam" id="PF13193">
    <property type="entry name" value="AMP-binding_C"/>
    <property type="match status" value="1"/>
</dbReference>
<dbReference type="PANTHER" id="PTHR43201">
    <property type="entry name" value="ACYL-COA SYNTHETASE"/>
    <property type="match status" value="1"/>
</dbReference>
<evidence type="ECO:0000313" key="5">
    <source>
        <dbReference type="EMBL" id="OJG45833.1"/>
    </source>
</evidence>
<dbReference type="GO" id="GO:0006631">
    <property type="term" value="P:fatty acid metabolic process"/>
    <property type="evidence" value="ECO:0007669"/>
    <property type="project" value="TreeGrafter"/>
</dbReference>
<dbReference type="Gene3D" id="3.30.300.30">
    <property type="match status" value="1"/>
</dbReference>
<comment type="similarity">
    <text evidence="1">Belongs to the ATP-dependent AMP-binding enzyme family.</text>
</comment>